<sequence>MFEIKNYSLEIKGKVLFKETDVSFEVGKVNHILGKNGVGKSQFAKDLLLNNSRKIPKEILGNVTVIASFSNVPSDVSTKDIFKLLEKKFDKTEVHKLSSHLNLDNISKDALIGKLSDGQKQKLKLLSFLLEDKQVIVLDEVTNALDKTTTNEIYDFFNNYIKKNPNKLIINITHNLSDLQNLPGDYYLLEYQKFVKMASKGEAIKKYIEG</sequence>
<reference evidence="4 5" key="1">
    <citation type="journal article" date="2008" name="Chem. Biol. Interact.">
        <title>Extending the Bacillus cereus group genomics to putative food-borne pathogens of different toxicity.</title>
        <authorList>
            <person name="Lapidus A."/>
            <person name="Goltsman E."/>
            <person name="Auger S."/>
            <person name="Galleron N."/>
            <person name="Segurens B."/>
            <person name="Dossat C."/>
            <person name="Land M.L."/>
            <person name="Broussolle V."/>
            <person name="Brillard J."/>
            <person name="Guinebretiere M.H."/>
            <person name="Sanchis V."/>
            <person name="Nguen-The C."/>
            <person name="Lereclus D."/>
            <person name="Richardson P."/>
            <person name="Wincker P."/>
            <person name="Weissenbach J."/>
            <person name="Ehrlich S.D."/>
            <person name="Sorokin A."/>
        </authorList>
    </citation>
    <scope>NUCLEOTIDE SEQUENCE [LARGE SCALE GENOMIC DNA]</scope>
    <source>
        <strain evidence="5">DSM 22905 / CIP 110041 / 391-98 / NVH 391-98</strain>
    </source>
</reference>
<dbReference type="HOGENOM" id="CLU_113322_0_0_9"/>
<dbReference type="EMBL" id="CP000764">
    <property type="protein sequence ID" value="ABS22226.1"/>
    <property type="molecule type" value="Genomic_DNA"/>
</dbReference>
<dbReference type="AlphaFoldDB" id="A7GQ18"/>
<accession>A7GQ18</accession>
<keyword evidence="2" id="KW-0067">ATP-binding</keyword>
<dbReference type="KEGG" id="bcy:Bcer98_1943"/>
<dbReference type="RefSeq" id="WP_012094419.1">
    <property type="nucleotide sequence ID" value="NC_009674.1"/>
</dbReference>
<name>A7GQ18_BACCN</name>
<dbReference type="Proteomes" id="UP000002300">
    <property type="component" value="Chromosome"/>
</dbReference>
<dbReference type="GO" id="GO:0005524">
    <property type="term" value="F:ATP binding"/>
    <property type="evidence" value="ECO:0007669"/>
    <property type="project" value="UniProtKB-KW"/>
</dbReference>
<dbReference type="PROSITE" id="PS50893">
    <property type="entry name" value="ABC_TRANSPORTER_2"/>
    <property type="match status" value="1"/>
</dbReference>
<dbReference type="PANTHER" id="PTHR43158:SF2">
    <property type="entry name" value="SKFA PEPTIDE EXPORT ATP-BINDING PROTEIN SKFE"/>
    <property type="match status" value="1"/>
</dbReference>
<dbReference type="InterPro" id="IPR003439">
    <property type="entry name" value="ABC_transporter-like_ATP-bd"/>
</dbReference>
<dbReference type="STRING" id="315749.Bcer98_1943"/>
<dbReference type="OrthoDB" id="2233388at2"/>
<evidence type="ECO:0000313" key="5">
    <source>
        <dbReference type="Proteomes" id="UP000002300"/>
    </source>
</evidence>
<dbReference type="CDD" id="cd00267">
    <property type="entry name" value="ABC_ATPase"/>
    <property type="match status" value="1"/>
</dbReference>
<evidence type="ECO:0000256" key="1">
    <source>
        <dbReference type="ARBA" id="ARBA00022741"/>
    </source>
</evidence>
<dbReference type="GeneID" id="33897248"/>
<dbReference type="eggNOG" id="COG1131">
    <property type="taxonomic scope" value="Bacteria"/>
</dbReference>
<keyword evidence="1" id="KW-0547">Nucleotide-binding</keyword>
<feature type="domain" description="ABC transporter" evidence="3">
    <location>
        <begin position="2"/>
        <end position="208"/>
    </location>
</feature>
<dbReference type="PANTHER" id="PTHR43158">
    <property type="entry name" value="SKFA PEPTIDE EXPORT ATP-BINDING PROTEIN SKFE"/>
    <property type="match status" value="1"/>
</dbReference>
<keyword evidence="5" id="KW-1185">Reference proteome</keyword>
<dbReference type="Pfam" id="PF00005">
    <property type="entry name" value="ABC_tran"/>
    <property type="match status" value="1"/>
</dbReference>
<dbReference type="Gene3D" id="3.40.50.300">
    <property type="entry name" value="P-loop containing nucleotide triphosphate hydrolases"/>
    <property type="match status" value="1"/>
</dbReference>
<dbReference type="GO" id="GO:0016887">
    <property type="term" value="F:ATP hydrolysis activity"/>
    <property type="evidence" value="ECO:0007669"/>
    <property type="project" value="InterPro"/>
</dbReference>
<protein>
    <submittedName>
        <fullName evidence="4">ABC transporter-related protein</fullName>
    </submittedName>
</protein>
<evidence type="ECO:0000256" key="2">
    <source>
        <dbReference type="ARBA" id="ARBA00022840"/>
    </source>
</evidence>
<evidence type="ECO:0000259" key="3">
    <source>
        <dbReference type="PROSITE" id="PS50893"/>
    </source>
</evidence>
<evidence type="ECO:0000313" key="4">
    <source>
        <dbReference type="EMBL" id="ABS22226.1"/>
    </source>
</evidence>
<organism evidence="4 5">
    <name type="scientific">Bacillus cytotoxicus (strain DSM 22905 / CIP 110041 / 391-98 / NVH 391-98)</name>
    <dbReference type="NCBI Taxonomy" id="315749"/>
    <lineage>
        <taxon>Bacteria</taxon>
        <taxon>Bacillati</taxon>
        <taxon>Bacillota</taxon>
        <taxon>Bacilli</taxon>
        <taxon>Bacillales</taxon>
        <taxon>Bacillaceae</taxon>
        <taxon>Bacillus</taxon>
        <taxon>Bacillus cereus group</taxon>
    </lineage>
</organism>
<dbReference type="InterPro" id="IPR027417">
    <property type="entry name" value="P-loop_NTPase"/>
</dbReference>
<dbReference type="SUPFAM" id="SSF52540">
    <property type="entry name" value="P-loop containing nucleoside triphosphate hydrolases"/>
    <property type="match status" value="1"/>
</dbReference>
<gene>
    <name evidence="4" type="ordered locus">Bcer98_1943</name>
</gene>
<proteinExistence type="predicted"/>